<dbReference type="Pfam" id="PF04186">
    <property type="entry name" value="FxsA"/>
    <property type="match status" value="1"/>
</dbReference>
<dbReference type="PANTHER" id="PTHR35335:SF1">
    <property type="entry name" value="UPF0716 PROTEIN FXSA"/>
    <property type="match status" value="1"/>
</dbReference>
<name>A0A1H9FZ23_9ACTN</name>
<dbReference type="GO" id="GO:0016020">
    <property type="term" value="C:membrane"/>
    <property type="evidence" value="ECO:0007669"/>
    <property type="project" value="InterPro"/>
</dbReference>
<feature type="transmembrane region" description="Helical" evidence="1">
    <location>
        <begin position="34"/>
        <end position="53"/>
    </location>
</feature>
<dbReference type="RefSeq" id="WP_091179305.1">
    <property type="nucleotide sequence ID" value="NZ_FOFA01000003.1"/>
</dbReference>
<dbReference type="PANTHER" id="PTHR35335">
    <property type="entry name" value="UPF0716 PROTEIN FXSA"/>
    <property type="match status" value="1"/>
</dbReference>
<feature type="transmembrane region" description="Helical" evidence="1">
    <location>
        <begin position="82"/>
        <end position="108"/>
    </location>
</feature>
<reference evidence="3" key="1">
    <citation type="submission" date="2016-10" db="EMBL/GenBank/DDBJ databases">
        <authorList>
            <person name="Varghese N."/>
            <person name="Submissions S."/>
        </authorList>
    </citation>
    <scope>NUCLEOTIDE SEQUENCE [LARGE SCALE GENOMIC DNA]</scope>
    <source>
        <strain evidence="3">CGMCC 4.6856</strain>
    </source>
</reference>
<dbReference type="Proteomes" id="UP000198504">
    <property type="component" value="Unassembled WGS sequence"/>
</dbReference>
<keyword evidence="3" id="KW-1185">Reference proteome</keyword>
<keyword evidence="1" id="KW-0472">Membrane</keyword>
<dbReference type="AlphaFoldDB" id="A0A1H9FZ23"/>
<dbReference type="STRING" id="1036181.SAMN05421756_103438"/>
<gene>
    <name evidence="2" type="ORF">SAMN05421756_103438</name>
</gene>
<feature type="transmembrane region" description="Helical" evidence="1">
    <location>
        <begin position="6"/>
        <end position="27"/>
    </location>
</feature>
<keyword evidence="1" id="KW-1133">Transmembrane helix</keyword>
<keyword evidence="1" id="KW-0812">Transmembrane</keyword>
<accession>A0A1H9FZ23</accession>
<proteinExistence type="predicted"/>
<dbReference type="OrthoDB" id="9792788at2"/>
<evidence type="ECO:0000313" key="3">
    <source>
        <dbReference type="Proteomes" id="UP000198504"/>
    </source>
</evidence>
<organism evidence="2 3">
    <name type="scientific">Microlunatus flavus</name>
    <dbReference type="NCBI Taxonomy" id="1036181"/>
    <lineage>
        <taxon>Bacteria</taxon>
        <taxon>Bacillati</taxon>
        <taxon>Actinomycetota</taxon>
        <taxon>Actinomycetes</taxon>
        <taxon>Propionibacteriales</taxon>
        <taxon>Propionibacteriaceae</taxon>
        <taxon>Microlunatus</taxon>
    </lineage>
</organism>
<sequence length="172" mass="18327">MRLRGGWPLALFVVLLVAIPVLEVYLLIEVGQRIGVLATVLLLVLEAVVGAWLTRREGARAWKALDGAFRGGRVPTGELADAALVLVGGVLLMLPGFATDVLGLFFLIPFTRPFARRVVAFFVARRLSRAGVVPGTFGSPHARGTVVEGEVVPDPETVVVTPQQIEGGRPPS</sequence>
<protein>
    <submittedName>
        <fullName evidence="2">UPF0716 protein FxsA</fullName>
    </submittedName>
</protein>
<dbReference type="NCBIfam" id="NF008528">
    <property type="entry name" value="PRK11463.1-2"/>
    <property type="match status" value="1"/>
</dbReference>
<evidence type="ECO:0000313" key="2">
    <source>
        <dbReference type="EMBL" id="SEQ43097.1"/>
    </source>
</evidence>
<dbReference type="EMBL" id="FOFA01000003">
    <property type="protein sequence ID" value="SEQ43097.1"/>
    <property type="molecule type" value="Genomic_DNA"/>
</dbReference>
<evidence type="ECO:0000256" key="1">
    <source>
        <dbReference type="SAM" id="Phobius"/>
    </source>
</evidence>
<dbReference type="InterPro" id="IPR007313">
    <property type="entry name" value="FxsA"/>
</dbReference>